<sequence>MRPAAVAALVAIVTACSEPAEEPEIDIEQMNEDARGPAVPIELQVIGYPDIEKYELFGASCAFSPEGGGLGAVVLAMQEGGYLKIDGRIEKFAPDAGSAEQPYGTRSKHDGLERSFELEIDQEAGKQSGYETINYPATLTVRDASDREVYLSEGMAQCGA</sequence>
<evidence type="ECO:0000313" key="2">
    <source>
        <dbReference type="Proteomes" id="UP001215827"/>
    </source>
</evidence>
<name>A0ABY8FPR8_9SPHN</name>
<proteinExistence type="predicted"/>
<reference evidence="1 2" key="1">
    <citation type="submission" date="2023-03" db="EMBL/GenBank/DDBJ databases">
        <title>Altererythrobacter sp. CAU 1644 isolated from sand.</title>
        <authorList>
            <person name="Kim W."/>
        </authorList>
    </citation>
    <scope>NUCLEOTIDE SEQUENCE [LARGE SCALE GENOMIC DNA]</scope>
    <source>
        <strain evidence="1 2">CAU 1644</strain>
    </source>
</reference>
<keyword evidence="2" id="KW-1185">Reference proteome</keyword>
<dbReference type="RefSeq" id="WP_278015754.1">
    <property type="nucleotide sequence ID" value="NZ_CP121106.1"/>
</dbReference>
<dbReference type="EMBL" id="CP121106">
    <property type="protein sequence ID" value="WFL76995.1"/>
    <property type="molecule type" value="Genomic_DNA"/>
</dbReference>
<accession>A0ABY8FPR8</accession>
<organism evidence="1 2">
    <name type="scientific">Altererythrobacter arenosus</name>
    <dbReference type="NCBI Taxonomy" id="3032592"/>
    <lineage>
        <taxon>Bacteria</taxon>
        <taxon>Pseudomonadati</taxon>
        <taxon>Pseudomonadota</taxon>
        <taxon>Alphaproteobacteria</taxon>
        <taxon>Sphingomonadales</taxon>
        <taxon>Erythrobacteraceae</taxon>
        <taxon>Altererythrobacter</taxon>
    </lineage>
</organism>
<gene>
    <name evidence="1" type="ORF">P7228_13510</name>
</gene>
<dbReference type="PROSITE" id="PS51257">
    <property type="entry name" value="PROKAR_LIPOPROTEIN"/>
    <property type="match status" value="1"/>
</dbReference>
<evidence type="ECO:0000313" key="1">
    <source>
        <dbReference type="EMBL" id="WFL76995.1"/>
    </source>
</evidence>
<protein>
    <submittedName>
        <fullName evidence="1">Uncharacterized protein</fullName>
    </submittedName>
</protein>
<dbReference type="Proteomes" id="UP001215827">
    <property type="component" value="Chromosome"/>
</dbReference>